<organism evidence="4 5">
    <name type="scientific">Molluscum contagiosum virus</name>
    <dbReference type="NCBI Taxonomy" id="10279"/>
    <lineage>
        <taxon>Viruses</taxon>
        <taxon>Varidnaviria</taxon>
        <taxon>Bamfordvirae</taxon>
        <taxon>Nucleocytoviricota</taxon>
        <taxon>Pokkesviricetes</taxon>
        <taxon>Chitovirales</taxon>
        <taxon>Poxviridae</taxon>
        <taxon>Chordopoxvirinae</taxon>
        <taxon>Molluscipoxvirus</taxon>
        <taxon>Molluscipoxvirus molluscum</taxon>
    </lineage>
</organism>
<reference evidence="4" key="1">
    <citation type="submission" date="2020-01" db="EMBL/GenBank/DDBJ databases">
        <title>Global genomic diversity of Molluscum contagiosum virus.</title>
        <authorList>
            <person name="Zorec T.M."/>
            <person name="Skubic L."/>
            <person name="Hosnjak L."/>
            <person name="Trcko K."/>
            <person name="Poljak M."/>
        </authorList>
    </citation>
    <scope>NUCLEOTIDE SEQUENCE</scope>
    <source>
        <strain evidence="2">MCV1_P02S01A</strain>
        <strain evidence="3">MCV1_P02S01B</strain>
        <strain evidence="4">MCV1_P02S02A</strain>
    </source>
</reference>
<dbReference type="EMBL" id="MN931744">
    <property type="protein sequence ID" value="QHW17108.1"/>
    <property type="molecule type" value="Genomic_DNA"/>
</dbReference>
<sequence>MLPLRGRRTLRVRCARAARRRVHSPRTRPRDALGSVARRGRGGSGESAAPARRASAHCGTRTLPGARDAQPALPGLRPALQRHGGRAARGPSSASARRAACAARAATVRSAHGTCRCEHARARVGATSSFFAKLIIKSPLPKLCAAAPVATRLQDGV</sequence>
<evidence type="ECO:0000313" key="2">
    <source>
        <dbReference type="EMBL" id="QHW16744.1"/>
    </source>
</evidence>
<protein>
    <submittedName>
        <fullName evidence="4">MC012L</fullName>
    </submittedName>
</protein>
<proteinExistence type="predicted"/>
<dbReference type="Proteomes" id="UP000613226">
    <property type="component" value="Segment"/>
</dbReference>
<gene>
    <name evidence="4" type="primary">MC012L</name>
</gene>
<evidence type="ECO:0000256" key="1">
    <source>
        <dbReference type="SAM" id="MobiDB-lite"/>
    </source>
</evidence>
<accession>A0A858A1A0</accession>
<evidence type="ECO:0000313" key="3">
    <source>
        <dbReference type="EMBL" id="QHW16926.1"/>
    </source>
</evidence>
<feature type="compositionally biased region" description="Basic residues" evidence="1">
    <location>
        <begin position="15"/>
        <end position="27"/>
    </location>
</feature>
<dbReference type="EMBL" id="MN931742">
    <property type="protein sequence ID" value="QHW16744.1"/>
    <property type="molecule type" value="Genomic_DNA"/>
</dbReference>
<name>A0A858A1A0_9POXV</name>
<feature type="region of interest" description="Disordered" evidence="1">
    <location>
        <begin position="15"/>
        <end position="94"/>
    </location>
</feature>
<evidence type="ECO:0000313" key="4">
    <source>
        <dbReference type="EMBL" id="QHW17108.1"/>
    </source>
</evidence>
<dbReference type="EMBL" id="MN931743">
    <property type="protein sequence ID" value="QHW16926.1"/>
    <property type="molecule type" value="Genomic_DNA"/>
</dbReference>
<dbReference type="Proteomes" id="UP000610093">
    <property type="component" value="Segment"/>
</dbReference>
<evidence type="ECO:0000313" key="5">
    <source>
        <dbReference type="Proteomes" id="UP000602142"/>
    </source>
</evidence>
<dbReference type="Proteomes" id="UP000602142">
    <property type="component" value="Segment"/>
</dbReference>